<keyword evidence="1" id="KW-0472">Membrane</keyword>
<evidence type="ECO:0000313" key="4">
    <source>
        <dbReference type="Proteomes" id="UP001174205"/>
    </source>
</evidence>
<feature type="transmembrane region" description="Helical" evidence="1">
    <location>
        <begin position="154"/>
        <end position="174"/>
    </location>
</feature>
<keyword evidence="1" id="KW-0812">Transmembrane</keyword>
<keyword evidence="3" id="KW-0378">Hydrolase</keyword>
<keyword evidence="1" id="KW-1133">Transmembrane helix</keyword>
<feature type="domain" description="CAAX prenyl protease 2/Lysostaphin resistance protein A-like" evidence="2">
    <location>
        <begin position="102"/>
        <end position="191"/>
    </location>
</feature>
<feature type="transmembrane region" description="Helical" evidence="1">
    <location>
        <begin position="95"/>
        <end position="112"/>
    </location>
</feature>
<keyword evidence="4" id="KW-1185">Reference proteome</keyword>
<name>A0ABT8JC35_9BACL</name>
<keyword evidence="3" id="KW-0482">Metalloprotease</keyword>
<accession>A0ABT8JC35</accession>
<dbReference type="RefSeq" id="WP_301246782.1">
    <property type="nucleotide sequence ID" value="NZ_JAROCD010000006.1"/>
</dbReference>
<dbReference type="InterPro" id="IPR052710">
    <property type="entry name" value="CAAX_protease"/>
</dbReference>
<evidence type="ECO:0000259" key="2">
    <source>
        <dbReference type="Pfam" id="PF02517"/>
    </source>
</evidence>
<protein>
    <submittedName>
        <fullName evidence="3">CPBP family intramembrane metalloprotease</fullName>
    </submittedName>
</protein>
<dbReference type="PANTHER" id="PTHR36435">
    <property type="entry name" value="SLR1288 PROTEIN"/>
    <property type="match status" value="1"/>
</dbReference>
<dbReference type="EMBL" id="JAROCD010000006">
    <property type="protein sequence ID" value="MDN4602072.1"/>
    <property type="molecule type" value="Genomic_DNA"/>
</dbReference>
<feature type="transmembrane region" description="Helical" evidence="1">
    <location>
        <begin position="12"/>
        <end position="34"/>
    </location>
</feature>
<reference evidence="3" key="1">
    <citation type="submission" date="2023-03" db="EMBL/GenBank/DDBJ databases">
        <title>MT1 and MT2 Draft Genomes of Novel Species.</title>
        <authorList>
            <person name="Venkateswaran K."/>
        </authorList>
    </citation>
    <scope>NUCLEOTIDE SEQUENCE</scope>
    <source>
        <strain evidence="3">F6_3S_P_1C</strain>
    </source>
</reference>
<sequence length="203" mass="22619">MTETKAKEPYKILLRVSLTLTTFLFIGLVLIWIVKRGEMLPFITSLFIPNEISILSAILIGLISSLFITTIVLVTFIKTRTELPQTEGSDMVKKIMIRPSGIAVSAIGGGFFEEFFFRGVLIGLFIGYSLIVDWLVILISTFLFWVIHVPQYKGAVGILTGVFVNGLIFALLFYFTGSLIPPMLAHGIYNTSIGIIMAKKYKK</sequence>
<keyword evidence="3" id="KW-0645">Protease</keyword>
<feature type="transmembrane region" description="Helical" evidence="1">
    <location>
        <begin position="54"/>
        <end position="74"/>
    </location>
</feature>
<dbReference type="Proteomes" id="UP001174205">
    <property type="component" value="Unassembled WGS sequence"/>
</dbReference>
<evidence type="ECO:0000256" key="1">
    <source>
        <dbReference type="SAM" id="Phobius"/>
    </source>
</evidence>
<organism evidence="3 4">
    <name type="scientific">Paenibacillus vandeheii</name>
    <dbReference type="NCBI Taxonomy" id="3035917"/>
    <lineage>
        <taxon>Bacteria</taxon>
        <taxon>Bacillati</taxon>
        <taxon>Bacillota</taxon>
        <taxon>Bacilli</taxon>
        <taxon>Bacillales</taxon>
        <taxon>Paenibacillaceae</taxon>
        <taxon>Paenibacillus</taxon>
    </lineage>
</organism>
<feature type="transmembrane region" description="Helical" evidence="1">
    <location>
        <begin position="124"/>
        <end position="147"/>
    </location>
</feature>
<gene>
    <name evidence="3" type="ORF">P5G61_12610</name>
</gene>
<dbReference type="Pfam" id="PF02517">
    <property type="entry name" value="Rce1-like"/>
    <property type="match status" value="1"/>
</dbReference>
<dbReference type="PANTHER" id="PTHR36435:SF1">
    <property type="entry name" value="CAAX AMINO TERMINAL PROTEASE FAMILY PROTEIN"/>
    <property type="match status" value="1"/>
</dbReference>
<comment type="caution">
    <text evidence="3">The sequence shown here is derived from an EMBL/GenBank/DDBJ whole genome shotgun (WGS) entry which is preliminary data.</text>
</comment>
<proteinExistence type="predicted"/>
<evidence type="ECO:0000313" key="3">
    <source>
        <dbReference type="EMBL" id="MDN4602072.1"/>
    </source>
</evidence>
<dbReference type="InterPro" id="IPR003675">
    <property type="entry name" value="Rce1/LyrA-like_dom"/>
</dbReference>
<dbReference type="GO" id="GO:0008237">
    <property type="term" value="F:metallopeptidase activity"/>
    <property type="evidence" value="ECO:0007669"/>
    <property type="project" value="UniProtKB-KW"/>
</dbReference>